<organism evidence="1 2">
    <name type="scientific">Ogataea philodendri</name>
    <dbReference type="NCBI Taxonomy" id="1378263"/>
    <lineage>
        <taxon>Eukaryota</taxon>
        <taxon>Fungi</taxon>
        <taxon>Dikarya</taxon>
        <taxon>Ascomycota</taxon>
        <taxon>Saccharomycotina</taxon>
        <taxon>Pichiomycetes</taxon>
        <taxon>Pichiales</taxon>
        <taxon>Pichiaceae</taxon>
        <taxon>Ogataea</taxon>
    </lineage>
</organism>
<reference evidence="1" key="2">
    <citation type="submission" date="2021-01" db="EMBL/GenBank/DDBJ databases">
        <authorList>
            <person name="Schikora-Tamarit M.A."/>
        </authorList>
    </citation>
    <scope>NUCLEOTIDE SEQUENCE</scope>
    <source>
        <strain evidence="1">CBS6075</strain>
    </source>
</reference>
<sequence length="126" mass="14149">MSSNLFANLTDLALGIEFDLCKEGNFKEDFTSSPDFFFRRFGFSSVIVDMEDEEALSWPKMTVVSSLMLRSSSLSDDDRMKSVVDPALEMVDNGVDIDRVPSSGEDIRLDEADEHGCCDSRSLLFR</sequence>
<evidence type="ECO:0000313" key="2">
    <source>
        <dbReference type="Proteomes" id="UP000769157"/>
    </source>
</evidence>
<evidence type="ECO:0000313" key="1">
    <source>
        <dbReference type="EMBL" id="KAH3667410.1"/>
    </source>
</evidence>
<dbReference type="AlphaFoldDB" id="A0A9P8P8Z3"/>
<dbReference type="RefSeq" id="XP_046062222.1">
    <property type="nucleotide sequence ID" value="XM_046203997.1"/>
</dbReference>
<comment type="caution">
    <text evidence="1">The sequence shown here is derived from an EMBL/GenBank/DDBJ whole genome shotgun (WGS) entry which is preliminary data.</text>
</comment>
<proteinExistence type="predicted"/>
<accession>A0A9P8P8Z3</accession>
<name>A0A9P8P8Z3_9ASCO</name>
<reference evidence="1" key="1">
    <citation type="journal article" date="2021" name="Open Biol.">
        <title>Shared evolutionary footprints suggest mitochondrial oxidative damage underlies multiple complex I losses in fungi.</title>
        <authorList>
            <person name="Schikora-Tamarit M.A."/>
            <person name="Marcet-Houben M."/>
            <person name="Nosek J."/>
            <person name="Gabaldon T."/>
        </authorList>
    </citation>
    <scope>NUCLEOTIDE SEQUENCE</scope>
    <source>
        <strain evidence="1">CBS6075</strain>
    </source>
</reference>
<protein>
    <submittedName>
        <fullName evidence="1">Uncharacterized protein</fullName>
    </submittedName>
</protein>
<dbReference type="GeneID" id="70235026"/>
<dbReference type="Proteomes" id="UP000769157">
    <property type="component" value="Unassembled WGS sequence"/>
</dbReference>
<dbReference type="EMBL" id="JAEUBE010000183">
    <property type="protein sequence ID" value="KAH3667410.1"/>
    <property type="molecule type" value="Genomic_DNA"/>
</dbReference>
<keyword evidence="2" id="KW-1185">Reference proteome</keyword>
<gene>
    <name evidence="1" type="ORF">OGAPHI_003059</name>
</gene>